<evidence type="ECO:0000313" key="1">
    <source>
        <dbReference type="EMBL" id="PWK82009.1"/>
    </source>
</evidence>
<reference evidence="1 2" key="1">
    <citation type="submission" date="2018-05" db="EMBL/GenBank/DDBJ databases">
        <title>Genomic Encyclopedia of Type Strains, Phase IV (KMG-IV): sequencing the most valuable type-strain genomes for metagenomic binning, comparative biology and taxonomic classification.</title>
        <authorList>
            <person name="Goeker M."/>
        </authorList>
    </citation>
    <scope>NUCLEOTIDE SEQUENCE [LARGE SCALE GENOMIC DNA]</scope>
    <source>
        <strain evidence="1 2">DSM 45480</strain>
    </source>
</reference>
<comment type="caution">
    <text evidence="1">The sequence shown here is derived from an EMBL/GenBank/DDBJ whole genome shotgun (WGS) entry which is preliminary data.</text>
</comment>
<protein>
    <submittedName>
        <fullName evidence="1">Uncharacterized protein</fullName>
    </submittedName>
</protein>
<dbReference type="Proteomes" id="UP000246005">
    <property type="component" value="Unassembled WGS sequence"/>
</dbReference>
<dbReference type="AlphaFoldDB" id="A0A316HMQ2"/>
<proteinExistence type="predicted"/>
<sequence length="117" mass="13207">MRDDLPETVPSAHRLEAWTTAGDLLGCWDGTEAAAVLELVATFPGEEGMRCFNPGYAIWAYSADGEFLFDLEFCYRCNWVGVREQGQRQRLVPFEPESVPAKELLARFLAFEPSTRD</sequence>
<evidence type="ECO:0000313" key="2">
    <source>
        <dbReference type="Proteomes" id="UP000246005"/>
    </source>
</evidence>
<accession>A0A316HMQ2</accession>
<dbReference type="EMBL" id="QGHB01000015">
    <property type="protein sequence ID" value="PWK82009.1"/>
    <property type="molecule type" value="Genomic_DNA"/>
</dbReference>
<dbReference type="RefSeq" id="WP_109640989.1">
    <property type="nucleotide sequence ID" value="NZ_QGHB01000015.1"/>
</dbReference>
<gene>
    <name evidence="1" type="ORF">C8D88_115125</name>
</gene>
<organism evidence="1 2">
    <name type="scientific">Lentzea atacamensis</name>
    <dbReference type="NCBI Taxonomy" id="531938"/>
    <lineage>
        <taxon>Bacteria</taxon>
        <taxon>Bacillati</taxon>
        <taxon>Actinomycetota</taxon>
        <taxon>Actinomycetes</taxon>
        <taxon>Pseudonocardiales</taxon>
        <taxon>Pseudonocardiaceae</taxon>
        <taxon>Lentzea</taxon>
    </lineage>
</organism>
<name>A0A316HMQ2_9PSEU</name>